<dbReference type="Proteomes" id="UP001346869">
    <property type="component" value="Unassembled WGS sequence"/>
</dbReference>
<gene>
    <name evidence="2" type="ORF">PBY51_007162</name>
</gene>
<sequence>MTSTFELEAEQQGDWGQVGVGLSPSVHGGNTPPNEKPGNGVPVRNGMEGAGRAKEEQSDRFKHKTEGSGRQGGGLRRAWWKWLSKAGFTEFS</sequence>
<name>A0AAN7X2K9_ELEMC</name>
<comment type="caution">
    <text evidence="2">The sequence shown here is derived from an EMBL/GenBank/DDBJ whole genome shotgun (WGS) entry which is preliminary data.</text>
</comment>
<feature type="compositionally biased region" description="Basic and acidic residues" evidence="1">
    <location>
        <begin position="51"/>
        <end position="67"/>
    </location>
</feature>
<protein>
    <submittedName>
        <fullName evidence="2">Uncharacterized protein</fullName>
    </submittedName>
</protein>
<evidence type="ECO:0000256" key="1">
    <source>
        <dbReference type="SAM" id="MobiDB-lite"/>
    </source>
</evidence>
<dbReference type="EMBL" id="JAUZQC010000020">
    <property type="protein sequence ID" value="KAK5853371.1"/>
    <property type="molecule type" value="Genomic_DNA"/>
</dbReference>
<feature type="region of interest" description="Disordered" evidence="1">
    <location>
        <begin position="1"/>
        <end position="73"/>
    </location>
</feature>
<accession>A0AAN7X2K9</accession>
<organism evidence="2 3">
    <name type="scientific">Eleginops maclovinus</name>
    <name type="common">Patagonian blennie</name>
    <name type="synonym">Eleginus maclovinus</name>
    <dbReference type="NCBI Taxonomy" id="56733"/>
    <lineage>
        <taxon>Eukaryota</taxon>
        <taxon>Metazoa</taxon>
        <taxon>Chordata</taxon>
        <taxon>Craniata</taxon>
        <taxon>Vertebrata</taxon>
        <taxon>Euteleostomi</taxon>
        <taxon>Actinopterygii</taxon>
        <taxon>Neopterygii</taxon>
        <taxon>Teleostei</taxon>
        <taxon>Neoteleostei</taxon>
        <taxon>Acanthomorphata</taxon>
        <taxon>Eupercaria</taxon>
        <taxon>Perciformes</taxon>
        <taxon>Notothenioidei</taxon>
        <taxon>Eleginopidae</taxon>
        <taxon>Eleginops</taxon>
    </lineage>
</organism>
<proteinExistence type="predicted"/>
<reference evidence="2 3" key="2">
    <citation type="journal article" date="2023" name="Mol. Biol. Evol.">
        <title>Genomics of Secondarily Temperate Adaptation in the Only Non-Antarctic Icefish.</title>
        <authorList>
            <person name="Rivera-Colon A.G."/>
            <person name="Rayamajhi N."/>
            <person name="Minhas B.F."/>
            <person name="Madrigal G."/>
            <person name="Bilyk K.T."/>
            <person name="Yoon V."/>
            <person name="Hune M."/>
            <person name="Gregory S."/>
            <person name="Cheng C.H.C."/>
            <person name="Catchen J.M."/>
        </authorList>
    </citation>
    <scope>NUCLEOTIDE SEQUENCE [LARGE SCALE GENOMIC DNA]</scope>
    <source>
        <strain evidence="2">JMC-PN-2008</strain>
    </source>
</reference>
<evidence type="ECO:0000313" key="3">
    <source>
        <dbReference type="Proteomes" id="UP001346869"/>
    </source>
</evidence>
<evidence type="ECO:0000313" key="2">
    <source>
        <dbReference type="EMBL" id="KAK5853371.1"/>
    </source>
</evidence>
<keyword evidence="3" id="KW-1185">Reference proteome</keyword>
<dbReference type="AlphaFoldDB" id="A0AAN7X2K9"/>
<reference evidence="2 3" key="1">
    <citation type="journal article" date="2023" name="Genes (Basel)">
        <title>Chromosome-Level Genome Assembly and Circadian Gene Repertoire of the Patagonia Blennie Eleginops maclovinus-The Closest Ancestral Proxy of Antarctic Cryonotothenioids.</title>
        <authorList>
            <person name="Cheng C.C."/>
            <person name="Rivera-Colon A.G."/>
            <person name="Minhas B.F."/>
            <person name="Wilson L."/>
            <person name="Rayamajhi N."/>
            <person name="Vargas-Chacoff L."/>
            <person name="Catchen J.M."/>
        </authorList>
    </citation>
    <scope>NUCLEOTIDE SEQUENCE [LARGE SCALE GENOMIC DNA]</scope>
    <source>
        <strain evidence="2">JMC-PN-2008</strain>
    </source>
</reference>